<reference evidence="1" key="1">
    <citation type="submission" date="2024-04" db="EMBL/GenBank/DDBJ databases">
        <title>Limosilactobacillus allomucosae sp. nov., a novel species isolated from wild boar faecal samples as a potential probiotics for domestic pigs.</title>
        <authorList>
            <person name="Chen B."/>
        </authorList>
    </citation>
    <scope>NUCLEOTIDE SEQUENCE</scope>
    <source>
        <strain evidence="1">WILCCON 0051</strain>
    </source>
</reference>
<dbReference type="Pfam" id="PF13707">
    <property type="entry name" value="RloB"/>
    <property type="match status" value="1"/>
</dbReference>
<dbReference type="KEGG" id="lalo:ABC765_08805"/>
<name>A0AAU7C1Z6_9LACO</name>
<dbReference type="AlphaFoldDB" id="A0AAU7C1Z6"/>
<proteinExistence type="predicted"/>
<accession>A0AAU7C1Z6</accession>
<protein>
    <submittedName>
        <fullName evidence="1">RloB family protein</fullName>
    </submittedName>
</protein>
<dbReference type="RefSeq" id="WP_347963936.1">
    <property type="nucleotide sequence ID" value="NZ_CP154878.1"/>
</dbReference>
<gene>
    <name evidence="1" type="ORF">ABC765_08805</name>
</gene>
<organism evidence="1">
    <name type="scientific">Limosilactobacillus allomucosae</name>
    <dbReference type="NCBI Taxonomy" id="3142938"/>
    <lineage>
        <taxon>Bacteria</taxon>
        <taxon>Bacillati</taxon>
        <taxon>Bacillota</taxon>
        <taxon>Bacilli</taxon>
        <taxon>Lactobacillales</taxon>
        <taxon>Lactobacillaceae</taxon>
        <taxon>Limosilactobacillus</taxon>
    </lineage>
</organism>
<evidence type="ECO:0000313" key="1">
    <source>
        <dbReference type="EMBL" id="XBG95152.1"/>
    </source>
</evidence>
<dbReference type="InterPro" id="IPR025591">
    <property type="entry name" value="RloB"/>
</dbReference>
<dbReference type="EMBL" id="CP154878">
    <property type="protein sequence ID" value="XBG95152.1"/>
    <property type="molecule type" value="Genomic_DNA"/>
</dbReference>
<sequence>MSRTRKKIKPHFSIGIFCEGASEKQYFDMLNKKYRRGNVVTTYHTKIKVKDAGASGRKLIETANQHQKQEKFDQVYVVFDRDDHSRAELQHCEKLAERYNIKVIFSSISFEIWILMHFESVMKSYTRKGLYQKLSGKKYFGQDYRRFKGSDYSKYLEDKVQTAKLNAERLYQKNNKIYDDDPFTNVDKAIKEIYDIDQF</sequence>